<evidence type="ECO:0000256" key="3">
    <source>
        <dbReference type="ARBA" id="ARBA00022645"/>
    </source>
</evidence>
<dbReference type="PRINTS" id="PR00724">
    <property type="entry name" value="CRBOXYPTASEC"/>
</dbReference>
<dbReference type="OrthoDB" id="443318at2759"/>
<dbReference type="EC" id="3.4.16.5" evidence="2"/>
<keyword evidence="3" id="KW-0121">Carboxypeptidase</keyword>
<accession>A0A1Y1UE20</accession>
<sequence length="466" mass="52540">MHLPLALLSLAVSPTYARPQQQPWRALPETIAKPRLCPDSNFTQYSGYVPGSEIFFWFFPSRSDPSKDPIGVWTNGGPGSSALMGMQYVGPCEVVEGDHGPEMRRREWSFNDHASILMIDNPRGAGFSFAKFPAVDNIYDGARDAWIFLQSFFKVFPEYQANALAVNSASYGGHYCPAYASFIQHMNAKIAGEPSLWEDIWEDEATDDAIRLNLTSISIGNGFINNRVQARFNIEYACGGADIPMLGDAEECEWARKQIDMAEELMDTCRSKVECSAAGLWTDKVSSFPYETTGLNPYDYRRSEPYDETHIIAFYNNASVQAALGVIQPGQPAKVWESHSRRVAAEFILSGDWDERTDYLFARLLKSGVGILKYEGMVDWICNYLGVRQVMQNLTDYQHQKAWNRIDMKPWYGQGDVSAGRYKCHQHNGEAPLCYVEVEDAGHVVSTDKPKEGSWLVGKWMNDREI</sequence>
<evidence type="ECO:0000256" key="6">
    <source>
        <dbReference type="ARBA" id="ARBA00023180"/>
    </source>
</evidence>
<evidence type="ECO:0000256" key="1">
    <source>
        <dbReference type="ARBA" id="ARBA00009431"/>
    </source>
</evidence>
<dbReference type="PANTHER" id="PTHR11802">
    <property type="entry name" value="SERINE PROTEASE FAMILY S10 SERINE CARBOXYPEPTIDASE"/>
    <property type="match status" value="1"/>
</dbReference>
<evidence type="ECO:0000256" key="2">
    <source>
        <dbReference type="ARBA" id="ARBA00012446"/>
    </source>
</evidence>
<dbReference type="InterPro" id="IPR029058">
    <property type="entry name" value="AB_hydrolase_fold"/>
</dbReference>
<dbReference type="STRING" id="4999.A0A1Y1UE20"/>
<evidence type="ECO:0000256" key="7">
    <source>
        <dbReference type="SAM" id="SignalP"/>
    </source>
</evidence>
<dbReference type="InParanoid" id="A0A1Y1UE20"/>
<dbReference type="SUPFAM" id="SSF53474">
    <property type="entry name" value="alpha/beta-Hydrolases"/>
    <property type="match status" value="1"/>
</dbReference>
<reference evidence="8 9" key="1">
    <citation type="submission" date="2017-03" db="EMBL/GenBank/DDBJ databases">
        <title>Widespread Adenine N6-methylation of Active Genes in Fungi.</title>
        <authorList>
            <consortium name="DOE Joint Genome Institute"/>
            <person name="Mondo S.J."/>
            <person name="Dannebaum R.O."/>
            <person name="Kuo R.C."/>
            <person name="Louie K.B."/>
            <person name="Bewick A.J."/>
            <person name="Labutti K."/>
            <person name="Haridas S."/>
            <person name="Kuo A."/>
            <person name="Salamov A."/>
            <person name="Ahrendt S.R."/>
            <person name="Lau R."/>
            <person name="Bowen B.P."/>
            <person name="Lipzen A."/>
            <person name="Sullivan W."/>
            <person name="Andreopoulos W.B."/>
            <person name="Clum A."/>
            <person name="Lindquist E."/>
            <person name="Daum C."/>
            <person name="Northen T.R."/>
            <person name="Ramamoorthy G."/>
            <person name="Schmitz R.J."/>
            <person name="Gryganskyi A."/>
            <person name="Culley D."/>
            <person name="Magnuson J."/>
            <person name="James T.Y."/>
            <person name="O'Malley M.A."/>
            <person name="Stajich J.E."/>
            <person name="Spatafora J.W."/>
            <person name="Visel A."/>
            <person name="Grigoriev I.V."/>
        </authorList>
    </citation>
    <scope>NUCLEOTIDE SEQUENCE [LARGE SCALE GENOMIC DNA]</scope>
    <source>
        <strain evidence="8 9">NRRL Y-17943</strain>
    </source>
</reference>
<evidence type="ECO:0000313" key="9">
    <source>
        <dbReference type="Proteomes" id="UP000193218"/>
    </source>
</evidence>
<protein>
    <recommendedName>
        <fullName evidence="2">carboxypeptidase C</fullName>
        <ecNumber evidence="2">3.4.16.5</ecNumber>
    </recommendedName>
</protein>
<keyword evidence="9" id="KW-1185">Reference proteome</keyword>
<dbReference type="GO" id="GO:0006508">
    <property type="term" value="P:proteolysis"/>
    <property type="evidence" value="ECO:0007669"/>
    <property type="project" value="UniProtKB-KW"/>
</dbReference>
<feature type="chain" id="PRO_5012598418" description="carboxypeptidase C" evidence="7">
    <location>
        <begin position="18"/>
        <end position="466"/>
    </location>
</feature>
<dbReference type="EMBL" id="NBSH01000008">
    <property type="protein sequence ID" value="ORX36239.1"/>
    <property type="molecule type" value="Genomic_DNA"/>
</dbReference>
<comment type="caution">
    <text evidence="8">The sequence shown here is derived from an EMBL/GenBank/DDBJ whole genome shotgun (WGS) entry which is preliminary data.</text>
</comment>
<evidence type="ECO:0000256" key="4">
    <source>
        <dbReference type="ARBA" id="ARBA00022670"/>
    </source>
</evidence>
<dbReference type="GO" id="GO:0004185">
    <property type="term" value="F:serine-type carboxypeptidase activity"/>
    <property type="evidence" value="ECO:0007669"/>
    <property type="project" value="UniProtKB-EC"/>
</dbReference>
<dbReference type="PANTHER" id="PTHR11802:SF113">
    <property type="entry name" value="SERINE CARBOXYPEPTIDASE CTSA-4.1"/>
    <property type="match status" value="1"/>
</dbReference>
<gene>
    <name evidence="8" type="ORF">BD324DRAFT_628027</name>
</gene>
<dbReference type="RefSeq" id="XP_021870340.1">
    <property type="nucleotide sequence ID" value="XM_022016072.1"/>
</dbReference>
<dbReference type="AlphaFoldDB" id="A0A1Y1UE20"/>
<evidence type="ECO:0000313" key="8">
    <source>
        <dbReference type="EMBL" id="ORX36239.1"/>
    </source>
</evidence>
<dbReference type="Proteomes" id="UP000193218">
    <property type="component" value="Unassembled WGS sequence"/>
</dbReference>
<comment type="similarity">
    <text evidence="1">Belongs to the peptidase S10 family.</text>
</comment>
<dbReference type="Gene3D" id="1.10.287.410">
    <property type="match status" value="1"/>
</dbReference>
<dbReference type="GeneID" id="33557881"/>
<keyword evidence="5 8" id="KW-0378">Hydrolase</keyword>
<keyword evidence="7" id="KW-0732">Signal</keyword>
<name>A0A1Y1UE20_9TREE</name>
<dbReference type="GO" id="GO:0000324">
    <property type="term" value="C:fungal-type vacuole"/>
    <property type="evidence" value="ECO:0007669"/>
    <property type="project" value="TreeGrafter"/>
</dbReference>
<dbReference type="InterPro" id="IPR001563">
    <property type="entry name" value="Peptidase_S10"/>
</dbReference>
<organism evidence="8 9">
    <name type="scientific">Kockovaella imperatae</name>
    <dbReference type="NCBI Taxonomy" id="4999"/>
    <lineage>
        <taxon>Eukaryota</taxon>
        <taxon>Fungi</taxon>
        <taxon>Dikarya</taxon>
        <taxon>Basidiomycota</taxon>
        <taxon>Agaricomycotina</taxon>
        <taxon>Tremellomycetes</taxon>
        <taxon>Tremellales</taxon>
        <taxon>Cuniculitremaceae</taxon>
        <taxon>Kockovaella</taxon>
    </lineage>
</organism>
<proteinExistence type="inferred from homology"/>
<keyword evidence="6" id="KW-0325">Glycoprotein</keyword>
<evidence type="ECO:0000256" key="5">
    <source>
        <dbReference type="ARBA" id="ARBA00022801"/>
    </source>
</evidence>
<dbReference type="Pfam" id="PF00450">
    <property type="entry name" value="Peptidase_S10"/>
    <property type="match status" value="1"/>
</dbReference>
<keyword evidence="4" id="KW-0645">Protease</keyword>
<dbReference type="Gene3D" id="3.40.50.1820">
    <property type="entry name" value="alpha/beta hydrolase"/>
    <property type="match status" value="1"/>
</dbReference>
<feature type="signal peptide" evidence="7">
    <location>
        <begin position="1"/>
        <end position="17"/>
    </location>
</feature>